<organism evidence="2 3">
    <name type="scientific">Sphingobium chlorophenolicum</name>
    <dbReference type="NCBI Taxonomy" id="46429"/>
    <lineage>
        <taxon>Bacteria</taxon>
        <taxon>Pseudomonadati</taxon>
        <taxon>Pseudomonadota</taxon>
        <taxon>Alphaproteobacteria</taxon>
        <taxon>Sphingomonadales</taxon>
        <taxon>Sphingomonadaceae</taxon>
        <taxon>Sphingobium</taxon>
    </lineage>
</organism>
<gene>
    <name evidence="2" type="ORF">BV95_00632</name>
</gene>
<evidence type="ECO:0000313" key="3">
    <source>
        <dbReference type="Proteomes" id="UP000028411"/>
    </source>
</evidence>
<reference evidence="2 3" key="1">
    <citation type="submission" date="2014-02" db="EMBL/GenBank/DDBJ databases">
        <title>Whole genome sequence of Sphingobium chlorophenolicum NBRC 16172.</title>
        <authorList>
            <person name="Gan H.M."/>
            <person name="Gan H.Y."/>
            <person name="Chew T.H."/>
            <person name="Savka M.A."/>
        </authorList>
    </citation>
    <scope>NUCLEOTIDE SEQUENCE [LARGE SCALE GENOMIC DNA]</scope>
    <source>
        <strain evidence="2 3">NBRC 16172</strain>
    </source>
</reference>
<proteinExistence type="predicted"/>
<dbReference type="PANTHER" id="PTHR42957:SF1">
    <property type="entry name" value="HELICASE MJ1565-RELATED"/>
    <property type="match status" value="1"/>
</dbReference>
<evidence type="ECO:0000313" key="2">
    <source>
        <dbReference type="EMBL" id="KEQ55083.1"/>
    </source>
</evidence>
<accession>A0A081RIR0</accession>
<protein>
    <submittedName>
        <fullName evidence="2">ATPase</fullName>
    </submittedName>
</protein>
<dbReference type="Proteomes" id="UP000028411">
    <property type="component" value="Unassembled WGS sequence"/>
</dbReference>
<evidence type="ECO:0000259" key="1">
    <source>
        <dbReference type="Pfam" id="PF01935"/>
    </source>
</evidence>
<dbReference type="InterPro" id="IPR027417">
    <property type="entry name" value="P-loop_NTPase"/>
</dbReference>
<dbReference type="Gene3D" id="3.40.50.300">
    <property type="entry name" value="P-loop containing nucleotide triphosphate hydrolases"/>
    <property type="match status" value="2"/>
</dbReference>
<dbReference type="InterPro" id="IPR008571">
    <property type="entry name" value="HerA-like"/>
</dbReference>
<dbReference type="RefSeq" id="WP_037447258.1">
    <property type="nucleotide sequence ID" value="NZ_JFHR01000003.1"/>
</dbReference>
<dbReference type="PANTHER" id="PTHR42957">
    <property type="entry name" value="HELICASE MJ1565-RELATED"/>
    <property type="match status" value="1"/>
</dbReference>
<dbReference type="AlphaFoldDB" id="A0A081RIR0"/>
<dbReference type="eggNOG" id="COG0433">
    <property type="taxonomic scope" value="Bacteria"/>
</dbReference>
<name>A0A081RIR0_SPHCR</name>
<dbReference type="SUPFAM" id="SSF52540">
    <property type="entry name" value="P-loop containing nucleoside triphosphate hydrolases"/>
    <property type="match status" value="1"/>
</dbReference>
<dbReference type="OrthoDB" id="9806951at2"/>
<sequence length="579" mass="63193">MTILNYDDGETFGRVQSVDTATVVVRVDDVETLRTLQVNRLVALQSSRAGQHLVGIIQKITRTAVEQKANALDLEEPEQATPELNLCRIALIGTLVGRLGQQSNVFRRTLESVPEIDANCFALEGERLTRFMQVISAVSGDGQRLSLGSYTLDPNAEALLNGNKLFQRHALVVGSTGSGKSWTTARLLEQVAELASANAIVFDIHGEYGSMAGDGFQHFRIAGPADIEACRGLAEGVLHLPYWLLTYDALVSMFVDRSDANAPNQAMLMSRSITEAKRQYLQQGKHDEVLANFTIDSPVPFEIADVLRRLEALNTEMVAGSRGDKQGDFHGKLSRLIQRLESKTTDRRLGFLFPSDQATLNYGWLDNLVATLLGGRSAKGGTGGVKVIDFSEVPSDILPLIVGLVARLAFSVQQWLPSGDRHPIALFCDEAHLYIPQEVTSGAAENAIAIFGRIAKEGRKYGTGLVVISQRPSEVNRTVVSQCSNLIAMRLTNGDDQSVVRRLLPDSLGGFSDLLPVLDTGEALVVGDAILLPTRIRISKPRNEPLSGTIDFWDKWSDGSSASDLTKAVESWRRQSVQK</sequence>
<dbReference type="EMBL" id="JFHR01000003">
    <property type="protein sequence ID" value="KEQ55083.1"/>
    <property type="molecule type" value="Genomic_DNA"/>
</dbReference>
<feature type="domain" description="Helicase HerA central" evidence="1">
    <location>
        <begin position="147"/>
        <end position="358"/>
    </location>
</feature>
<dbReference type="Pfam" id="PF01935">
    <property type="entry name" value="DUF87"/>
    <property type="match status" value="1"/>
</dbReference>
<dbReference type="InterPro" id="IPR002789">
    <property type="entry name" value="HerA_central"/>
</dbReference>
<comment type="caution">
    <text evidence="2">The sequence shown here is derived from an EMBL/GenBank/DDBJ whole genome shotgun (WGS) entry which is preliminary data.</text>
</comment>
<dbReference type="PATRIC" id="fig|46429.4.peg.617"/>